<gene>
    <name evidence="4" type="ORF">TCAL_13120</name>
</gene>
<dbReference type="Pfam" id="PF08205">
    <property type="entry name" value="C2-set_2"/>
    <property type="match status" value="1"/>
</dbReference>
<dbReference type="PANTHER" id="PTHR21261">
    <property type="entry name" value="BEAT PROTEIN"/>
    <property type="match status" value="1"/>
</dbReference>
<proteinExistence type="predicted"/>
<reference evidence="4 5" key="1">
    <citation type="journal article" date="2018" name="Nat. Ecol. Evol.">
        <title>Genomic signatures of mitonuclear coevolution across populations of Tigriopus californicus.</title>
        <authorList>
            <person name="Barreto F.S."/>
            <person name="Watson E.T."/>
            <person name="Lima T.G."/>
            <person name="Willett C.S."/>
            <person name="Edmands S."/>
            <person name="Li W."/>
            <person name="Burton R.S."/>
        </authorList>
    </citation>
    <scope>NUCLEOTIDE SEQUENCE [LARGE SCALE GENOMIC DNA]</scope>
    <source>
        <strain evidence="4 5">San Diego</strain>
    </source>
</reference>
<evidence type="ECO:0000256" key="1">
    <source>
        <dbReference type="ARBA" id="ARBA00023157"/>
    </source>
</evidence>
<dbReference type="EMBL" id="VCGU01000003">
    <property type="protein sequence ID" value="TRY77918.1"/>
    <property type="molecule type" value="Genomic_DNA"/>
</dbReference>
<evidence type="ECO:0000313" key="5">
    <source>
        <dbReference type="Proteomes" id="UP000318571"/>
    </source>
</evidence>
<dbReference type="Proteomes" id="UP000318571">
    <property type="component" value="Chromosome 11"/>
</dbReference>
<dbReference type="PANTHER" id="PTHR21261:SF15">
    <property type="entry name" value="BEATEN PATH IIIA, ISOFORM D-RELATED"/>
    <property type="match status" value="1"/>
</dbReference>
<protein>
    <recommendedName>
        <fullName evidence="3">Ig-like domain-containing protein</fullName>
    </recommendedName>
</protein>
<dbReference type="InterPro" id="IPR013783">
    <property type="entry name" value="Ig-like_fold"/>
</dbReference>
<dbReference type="OMA" id="YVRINCT"/>
<dbReference type="InterPro" id="IPR007110">
    <property type="entry name" value="Ig-like_dom"/>
</dbReference>
<comment type="caution">
    <text evidence="4">The sequence shown here is derived from an EMBL/GenBank/DDBJ whole genome shotgun (WGS) entry which is preliminary data.</text>
</comment>
<dbReference type="AlphaFoldDB" id="A0A553PJR7"/>
<feature type="non-terminal residue" evidence="4">
    <location>
        <position position="1"/>
    </location>
</feature>
<evidence type="ECO:0000259" key="3">
    <source>
        <dbReference type="PROSITE" id="PS50835"/>
    </source>
</evidence>
<accession>A0A553PJR7</accession>
<dbReference type="FunFam" id="2.60.40.10:FF:000437">
    <property type="entry name" value="Beat-IIIc, isoform A"/>
    <property type="match status" value="1"/>
</dbReference>
<evidence type="ECO:0000256" key="2">
    <source>
        <dbReference type="SAM" id="MobiDB-lite"/>
    </source>
</evidence>
<evidence type="ECO:0000313" key="4">
    <source>
        <dbReference type="EMBL" id="TRY77918.1"/>
    </source>
</evidence>
<dbReference type="SUPFAM" id="SSF48726">
    <property type="entry name" value="Immunoglobulin"/>
    <property type="match status" value="2"/>
</dbReference>
<dbReference type="InterPro" id="IPR036179">
    <property type="entry name" value="Ig-like_dom_sf"/>
</dbReference>
<dbReference type="PROSITE" id="PS50835">
    <property type="entry name" value="IG_LIKE"/>
    <property type="match status" value="1"/>
</dbReference>
<sequence length="272" mass="30586">YTWAIKLLNVVIPPHAIRGQNAKLRCNYDMEGDKLYSIKWYRNGHEFYRFIPTDNPKTTIFNGNGINVDEHKSTETEIILRNVDLSTTGQFRCEISGEAPLFQTAYSEAIMAVVDLPDEGPIISGGFPRYNIGDKVNVNCTSFRSKPAAKLKWYINGEQADKVFVKTYEVTEDNDGLETSTLGLRFKVREKHFKNGDLKLKCTATIATIYWKSNEESVQGVRTQSALASESRTLRNSGTGEYFAIDITHDTSSSPSSLSSRRITSHHLPMDG</sequence>
<name>A0A553PJR7_TIGCA</name>
<feature type="compositionally biased region" description="Low complexity" evidence="2">
    <location>
        <begin position="251"/>
        <end position="262"/>
    </location>
</feature>
<dbReference type="Gene3D" id="2.60.40.10">
    <property type="entry name" value="Immunoglobulins"/>
    <property type="match status" value="2"/>
</dbReference>
<organism evidence="4 5">
    <name type="scientific">Tigriopus californicus</name>
    <name type="common">Marine copepod</name>
    <dbReference type="NCBI Taxonomy" id="6832"/>
    <lineage>
        <taxon>Eukaryota</taxon>
        <taxon>Metazoa</taxon>
        <taxon>Ecdysozoa</taxon>
        <taxon>Arthropoda</taxon>
        <taxon>Crustacea</taxon>
        <taxon>Multicrustacea</taxon>
        <taxon>Hexanauplia</taxon>
        <taxon>Copepoda</taxon>
        <taxon>Harpacticoida</taxon>
        <taxon>Harpacticidae</taxon>
        <taxon>Tigriopus</taxon>
    </lineage>
</organism>
<keyword evidence="5" id="KW-1185">Reference proteome</keyword>
<feature type="region of interest" description="Disordered" evidence="2">
    <location>
        <begin position="251"/>
        <end position="272"/>
    </location>
</feature>
<keyword evidence="1" id="KW-1015">Disulfide bond</keyword>
<feature type="domain" description="Ig-like" evidence="3">
    <location>
        <begin position="19"/>
        <end position="107"/>
    </location>
</feature>
<dbReference type="STRING" id="6832.A0A553PJR7"/>
<dbReference type="InterPro" id="IPR013162">
    <property type="entry name" value="CD80_C2-set"/>
</dbReference>